<organism evidence="8 9">
    <name type="scientific">Hominibacterium faecale</name>
    <dbReference type="NCBI Taxonomy" id="2839743"/>
    <lineage>
        <taxon>Bacteria</taxon>
        <taxon>Bacillati</taxon>
        <taxon>Bacillota</taxon>
        <taxon>Clostridia</taxon>
        <taxon>Peptostreptococcales</taxon>
        <taxon>Anaerovoracaceae</taxon>
        <taxon>Hominibacterium</taxon>
    </lineage>
</organism>
<proteinExistence type="predicted"/>
<comment type="caution">
    <text evidence="8">The sequence shown here is derived from an EMBL/GenBank/DDBJ whole genome shotgun (WGS) entry which is preliminary data.</text>
</comment>
<dbReference type="GO" id="GO:0022857">
    <property type="term" value="F:transmembrane transporter activity"/>
    <property type="evidence" value="ECO:0007669"/>
    <property type="project" value="InterPro"/>
</dbReference>
<feature type="transmembrane region" description="Helical" evidence="6">
    <location>
        <begin position="356"/>
        <end position="376"/>
    </location>
</feature>
<evidence type="ECO:0000313" key="9">
    <source>
        <dbReference type="Proteomes" id="UP001065549"/>
    </source>
</evidence>
<feature type="transmembrane region" description="Helical" evidence="6">
    <location>
        <begin position="296"/>
        <end position="315"/>
    </location>
</feature>
<protein>
    <submittedName>
        <fullName evidence="8">MFS transporter</fullName>
    </submittedName>
</protein>
<dbReference type="Pfam" id="PF07690">
    <property type="entry name" value="MFS_1"/>
    <property type="match status" value="2"/>
</dbReference>
<feature type="transmembrane region" description="Helical" evidence="6">
    <location>
        <begin position="111"/>
        <end position="133"/>
    </location>
</feature>
<dbReference type="PANTHER" id="PTHR11360">
    <property type="entry name" value="MONOCARBOXYLATE TRANSPORTER"/>
    <property type="match status" value="1"/>
</dbReference>
<dbReference type="PANTHER" id="PTHR11360:SF284">
    <property type="entry name" value="EG:103B4.3 PROTEIN-RELATED"/>
    <property type="match status" value="1"/>
</dbReference>
<feature type="domain" description="Major facilitator superfamily (MFS) profile" evidence="7">
    <location>
        <begin position="231"/>
        <end position="416"/>
    </location>
</feature>
<evidence type="ECO:0000259" key="7">
    <source>
        <dbReference type="PROSITE" id="PS50850"/>
    </source>
</evidence>
<dbReference type="InterPro" id="IPR036259">
    <property type="entry name" value="MFS_trans_sf"/>
</dbReference>
<sequence>MGQFEIQREKIHKIGAFQIIVVVAAACLVHGVMQGVHDNYGIMLNGLLSITHVDYAGISFCIGAGALVYGFAQPFLGMLALRKSNVFVIFIGILFTIVGLAITPLCRNICTLFIFFGLVLPFGTTGLCFGIVMGAITPVLGERRAAIVSGIVQASAGIGDALMSPGLEKMISDFGVRTAMTVTAVPFLVMVPVALWLGKKNRAYTVAARDKKTIENQSLSSILKNAFVDRDYRLLLIGFATCGFNMSIIESHLFSQYLSYGISGKTASLTLTVYGIATMTGAVVVGFLGTKFRMKNILGCVYAMRVLISLAFLILPKTVPFAFLATALLGMSGDATVPPTSGIISRKFGAEKMAVLYGFTLIGHQIGAFASSYLGGILVKMNMGYDPLWTINMILAIIASIASFSIRNNRNPIGNV</sequence>
<evidence type="ECO:0000256" key="5">
    <source>
        <dbReference type="ARBA" id="ARBA00023136"/>
    </source>
</evidence>
<evidence type="ECO:0000256" key="3">
    <source>
        <dbReference type="ARBA" id="ARBA00022692"/>
    </source>
</evidence>
<feature type="transmembrane region" description="Helical" evidence="6">
    <location>
        <begin position="232"/>
        <end position="249"/>
    </location>
</feature>
<evidence type="ECO:0000313" key="8">
    <source>
        <dbReference type="EMBL" id="MCU7380544.1"/>
    </source>
</evidence>
<keyword evidence="5 6" id="KW-0472">Membrane</keyword>
<dbReference type="Proteomes" id="UP001065549">
    <property type="component" value="Unassembled WGS sequence"/>
</dbReference>
<dbReference type="RefSeq" id="WP_253019355.1">
    <property type="nucleotide sequence ID" value="NZ_JAOSHN010000011.1"/>
</dbReference>
<dbReference type="AlphaFoldDB" id="A0A9J6QYJ9"/>
<feature type="transmembrane region" description="Helical" evidence="6">
    <location>
        <begin position="84"/>
        <end position="105"/>
    </location>
</feature>
<evidence type="ECO:0000256" key="6">
    <source>
        <dbReference type="SAM" id="Phobius"/>
    </source>
</evidence>
<feature type="transmembrane region" description="Helical" evidence="6">
    <location>
        <begin position="145"/>
        <end position="162"/>
    </location>
</feature>
<keyword evidence="4 6" id="KW-1133">Transmembrane helix</keyword>
<feature type="transmembrane region" description="Helical" evidence="6">
    <location>
        <begin position="269"/>
        <end position="289"/>
    </location>
</feature>
<gene>
    <name evidence="8" type="ORF">OBO34_19725</name>
</gene>
<evidence type="ECO:0000256" key="2">
    <source>
        <dbReference type="ARBA" id="ARBA00022448"/>
    </source>
</evidence>
<feature type="transmembrane region" description="Helical" evidence="6">
    <location>
        <begin position="174"/>
        <end position="197"/>
    </location>
</feature>
<dbReference type="EMBL" id="JAOSHN010000011">
    <property type="protein sequence ID" value="MCU7380544.1"/>
    <property type="molecule type" value="Genomic_DNA"/>
</dbReference>
<reference evidence="8" key="1">
    <citation type="submission" date="2022-09" db="EMBL/GenBank/DDBJ databases">
        <title>Culturomic study of gut microbiota in children with autism spectrum disorder.</title>
        <authorList>
            <person name="Efimov B.A."/>
            <person name="Chaplin A.V."/>
            <person name="Sokolova S.R."/>
            <person name="Pikina A.P."/>
            <person name="Korzhanova M."/>
            <person name="Belova V."/>
            <person name="Korostin D."/>
        </authorList>
    </citation>
    <scope>NUCLEOTIDE SEQUENCE</scope>
    <source>
        <strain evidence="8">ASD5510</strain>
    </source>
</reference>
<keyword evidence="2" id="KW-0813">Transport</keyword>
<evidence type="ECO:0000256" key="4">
    <source>
        <dbReference type="ARBA" id="ARBA00022989"/>
    </source>
</evidence>
<dbReference type="SUPFAM" id="SSF103473">
    <property type="entry name" value="MFS general substrate transporter"/>
    <property type="match status" value="1"/>
</dbReference>
<feature type="transmembrane region" description="Helical" evidence="6">
    <location>
        <begin position="53"/>
        <end position="72"/>
    </location>
</feature>
<feature type="transmembrane region" description="Helical" evidence="6">
    <location>
        <begin position="14"/>
        <end position="33"/>
    </location>
</feature>
<feature type="transmembrane region" description="Helical" evidence="6">
    <location>
        <begin position="321"/>
        <end position="344"/>
    </location>
</feature>
<dbReference type="InterPro" id="IPR020846">
    <property type="entry name" value="MFS_dom"/>
</dbReference>
<keyword evidence="3 6" id="KW-0812">Transmembrane</keyword>
<dbReference type="Gene3D" id="1.20.1250.20">
    <property type="entry name" value="MFS general substrate transporter like domains"/>
    <property type="match status" value="2"/>
</dbReference>
<dbReference type="PROSITE" id="PS50850">
    <property type="entry name" value="MFS"/>
    <property type="match status" value="1"/>
</dbReference>
<feature type="transmembrane region" description="Helical" evidence="6">
    <location>
        <begin position="388"/>
        <end position="406"/>
    </location>
</feature>
<dbReference type="CDD" id="cd17355">
    <property type="entry name" value="MFS_YcxA_like"/>
    <property type="match status" value="1"/>
</dbReference>
<dbReference type="InterPro" id="IPR050327">
    <property type="entry name" value="Proton-linked_MCT"/>
</dbReference>
<evidence type="ECO:0000256" key="1">
    <source>
        <dbReference type="ARBA" id="ARBA00004651"/>
    </source>
</evidence>
<name>A0A9J6QYJ9_9FIRM</name>
<dbReference type="GO" id="GO:0005886">
    <property type="term" value="C:plasma membrane"/>
    <property type="evidence" value="ECO:0007669"/>
    <property type="project" value="UniProtKB-SubCell"/>
</dbReference>
<dbReference type="InterPro" id="IPR011701">
    <property type="entry name" value="MFS"/>
</dbReference>
<keyword evidence="9" id="KW-1185">Reference proteome</keyword>
<comment type="subcellular location">
    <subcellularLocation>
        <location evidence="1">Cell membrane</location>
        <topology evidence="1">Multi-pass membrane protein</topology>
    </subcellularLocation>
</comment>
<accession>A0A9J6QYJ9</accession>